<dbReference type="RefSeq" id="WP_116839481.1">
    <property type="nucleotide sequence ID" value="NZ_JACIEH010000003.1"/>
</dbReference>
<evidence type="ECO:0000313" key="3">
    <source>
        <dbReference type="EMBL" id="MBB4099670.1"/>
    </source>
</evidence>
<gene>
    <name evidence="3" type="ORF">GGR46_003242</name>
</gene>
<evidence type="ECO:0000256" key="1">
    <source>
        <dbReference type="ARBA" id="ARBA00005701"/>
    </source>
</evidence>
<protein>
    <recommendedName>
        <fullName evidence="5">DUF1674 domain-containing protein</fullName>
    </recommendedName>
</protein>
<evidence type="ECO:0000256" key="2">
    <source>
        <dbReference type="SAM" id="MobiDB-lite"/>
    </source>
</evidence>
<accession>A0A7W6JUE0</accession>
<feature type="compositionally biased region" description="Basic and acidic residues" evidence="2">
    <location>
        <begin position="28"/>
        <end position="50"/>
    </location>
</feature>
<proteinExistence type="inferred from homology"/>
<name>A0A7W6JUE0_9SPHN</name>
<sequence length="50" mass="5471">MAQRPANVKPPAYLTPSPPVPKPAPAEQKPDALDPTRYGDWERKGVAVDF</sequence>
<evidence type="ECO:0000313" key="4">
    <source>
        <dbReference type="Proteomes" id="UP000557392"/>
    </source>
</evidence>
<dbReference type="InterPro" id="IPR012875">
    <property type="entry name" value="SDHF4"/>
</dbReference>
<comment type="caution">
    <text evidence="3">The sequence shown here is derived from an EMBL/GenBank/DDBJ whole genome shotgun (WGS) entry which is preliminary data.</text>
</comment>
<dbReference type="AlphaFoldDB" id="A0A7W6JUE0"/>
<feature type="region of interest" description="Disordered" evidence="2">
    <location>
        <begin position="1"/>
        <end position="50"/>
    </location>
</feature>
<dbReference type="Pfam" id="PF07896">
    <property type="entry name" value="DUF1674"/>
    <property type="match status" value="1"/>
</dbReference>
<organism evidence="3 4">
    <name type="scientific">Sphingomonas kyeonggiensis</name>
    <dbReference type="NCBI Taxonomy" id="1268553"/>
    <lineage>
        <taxon>Bacteria</taxon>
        <taxon>Pseudomonadati</taxon>
        <taxon>Pseudomonadota</taxon>
        <taxon>Alphaproteobacteria</taxon>
        <taxon>Sphingomonadales</taxon>
        <taxon>Sphingomonadaceae</taxon>
        <taxon>Sphingomonas</taxon>
    </lineage>
</organism>
<dbReference type="EMBL" id="JACIEH010000003">
    <property type="protein sequence ID" value="MBB4099670.1"/>
    <property type="molecule type" value="Genomic_DNA"/>
</dbReference>
<reference evidence="3 4" key="1">
    <citation type="submission" date="2020-08" db="EMBL/GenBank/DDBJ databases">
        <title>Genomic Encyclopedia of Type Strains, Phase IV (KMG-IV): sequencing the most valuable type-strain genomes for metagenomic binning, comparative biology and taxonomic classification.</title>
        <authorList>
            <person name="Goeker M."/>
        </authorList>
    </citation>
    <scope>NUCLEOTIDE SEQUENCE [LARGE SCALE GENOMIC DNA]</scope>
    <source>
        <strain evidence="3 4">DSM 101806</strain>
    </source>
</reference>
<keyword evidence="4" id="KW-1185">Reference proteome</keyword>
<comment type="similarity">
    <text evidence="1">Belongs to the SDHAF4 family.</text>
</comment>
<evidence type="ECO:0008006" key="5">
    <source>
        <dbReference type="Google" id="ProtNLM"/>
    </source>
</evidence>
<dbReference type="Proteomes" id="UP000557392">
    <property type="component" value="Unassembled WGS sequence"/>
</dbReference>